<evidence type="ECO:0000256" key="1">
    <source>
        <dbReference type="SAM" id="Phobius"/>
    </source>
</evidence>
<sequence length="289" mass="32751">MVRTLSVIYKTTKMILRSATITASVGVCRGSPTSCLLFTLLVNDMIRNLKEKCQPDGYLEWMHVLMLMDDTGLLAISRKRAEEKVRVLKEFCTSSKMMINQAKTQFMAINGAAENREPLKVDGVTIENCSSYTYLGCIFTHDANLKNTINKQCSRKMRHVIKFEAFIEKNRNAPFKVKEKMWSAALVSSILYGIELWLGLAAIKTANAMYMRSLKTLPGVRKTTTGDLCFIEAGLPSQKKTLEKFIDERSDLTDDPLMFTLEKCRRANTRVHGTSEAWINMITTMKTKS</sequence>
<gene>
    <name evidence="3" type="ORF">CAPTEDRAFT_211086</name>
</gene>
<keyword evidence="1" id="KW-0812">Transmembrane</keyword>
<dbReference type="SUPFAM" id="SSF56672">
    <property type="entry name" value="DNA/RNA polymerases"/>
    <property type="match status" value="1"/>
</dbReference>
<proteinExistence type="predicted"/>
<evidence type="ECO:0000313" key="4">
    <source>
        <dbReference type="EnsemblMetazoa" id="CapteP211086"/>
    </source>
</evidence>
<keyword evidence="1" id="KW-1133">Transmembrane helix</keyword>
<reference evidence="3 5" key="2">
    <citation type="journal article" date="2013" name="Nature">
        <title>Insights into bilaterian evolution from three spiralian genomes.</title>
        <authorList>
            <person name="Simakov O."/>
            <person name="Marletaz F."/>
            <person name="Cho S.J."/>
            <person name="Edsinger-Gonzales E."/>
            <person name="Havlak P."/>
            <person name="Hellsten U."/>
            <person name="Kuo D.H."/>
            <person name="Larsson T."/>
            <person name="Lv J."/>
            <person name="Arendt D."/>
            <person name="Savage R."/>
            <person name="Osoegawa K."/>
            <person name="de Jong P."/>
            <person name="Grimwood J."/>
            <person name="Chapman J.A."/>
            <person name="Shapiro H."/>
            <person name="Aerts A."/>
            <person name="Otillar R.P."/>
            <person name="Terry A.Y."/>
            <person name="Boore J.L."/>
            <person name="Grigoriev I.V."/>
            <person name="Lindberg D.R."/>
            <person name="Seaver E.C."/>
            <person name="Weisblat D.A."/>
            <person name="Putnam N.H."/>
            <person name="Rokhsar D.S."/>
        </authorList>
    </citation>
    <scope>NUCLEOTIDE SEQUENCE</scope>
    <source>
        <strain evidence="3 5">I ESC-2004</strain>
    </source>
</reference>
<dbReference type="STRING" id="283909.R7T3J4"/>
<dbReference type="PANTHER" id="PTHR47027">
    <property type="entry name" value="REVERSE TRANSCRIPTASE DOMAIN-CONTAINING PROTEIN"/>
    <property type="match status" value="1"/>
</dbReference>
<reference evidence="5" key="1">
    <citation type="submission" date="2012-12" db="EMBL/GenBank/DDBJ databases">
        <authorList>
            <person name="Hellsten U."/>
            <person name="Grimwood J."/>
            <person name="Chapman J.A."/>
            <person name="Shapiro H."/>
            <person name="Aerts A."/>
            <person name="Otillar R.P."/>
            <person name="Terry A.Y."/>
            <person name="Boore J.L."/>
            <person name="Simakov O."/>
            <person name="Marletaz F."/>
            <person name="Cho S.-J."/>
            <person name="Edsinger-Gonzales E."/>
            <person name="Havlak P."/>
            <person name="Kuo D.-H."/>
            <person name="Larsson T."/>
            <person name="Lv J."/>
            <person name="Arendt D."/>
            <person name="Savage R."/>
            <person name="Osoegawa K."/>
            <person name="de Jong P."/>
            <person name="Lindberg D.R."/>
            <person name="Seaver E.C."/>
            <person name="Weisblat D.A."/>
            <person name="Putnam N.H."/>
            <person name="Grigoriev I.V."/>
            <person name="Rokhsar D.S."/>
        </authorList>
    </citation>
    <scope>NUCLEOTIDE SEQUENCE</scope>
    <source>
        <strain evidence="5">I ESC-2004</strain>
    </source>
</reference>
<dbReference type="PANTHER" id="PTHR47027:SF20">
    <property type="entry name" value="REVERSE TRANSCRIPTASE-LIKE PROTEIN WITH RNA-DIRECTED DNA POLYMERASE DOMAIN"/>
    <property type="match status" value="1"/>
</dbReference>
<feature type="transmembrane region" description="Helical" evidence="1">
    <location>
        <begin position="181"/>
        <end position="203"/>
    </location>
</feature>
<dbReference type="Pfam" id="PF00078">
    <property type="entry name" value="RVT_1"/>
    <property type="match status" value="1"/>
</dbReference>
<dbReference type="OrthoDB" id="6150661at2759"/>
<dbReference type="AlphaFoldDB" id="R7T3J4"/>
<accession>R7T3J4</accession>
<dbReference type="EMBL" id="AMQN01034384">
    <property type="status" value="NOT_ANNOTATED_CDS"/>
    <property type="molecule type" value="Genomic_DNA"/>
</dbReference>
<keyword evidence="1" id="KW-0472">Membrane</keyword>
<evidence type="ECO:0000313" key="5">
    <source>
        <dbReference type="Proteomes" id="UP000014760"/>
    </source>
</evidence>
<dbReference type="EnsemblMetazoa" id="CapteT211086">
    <property type="protein sequence ID" value="CapteP211086"/>
    <property type="gene ID" value="CapteG211086"/>
</dbReference>
<protein>
    <recommendedName>
        <fullName evidence="2">Reverse transcriptase domain-containing protein</fullName>
    </recommendedName>
</protein>
<dbReference type="PROSITE" id="PS50878">
    <property type="entry name" value="RT_POL"/>
    <property type="match status" value="1"/>
</dbReference>
<feature type="domain" description="Reverse transcriptase" evidence="2">
    <location>
        <begin position="1"/>
        <end position="126"/>
    </location>
</feature>
<dbReference type="EMBL" id="KB312414">
    <property type="protein sequence ID" value="ELT87263.1"/>
    <property type="molecule type" value="Genomic_DNA"/>
</dbReference>
<evidence type="ECO:0000259" key="2">
    <source>
        <dbReference type="PROSITE" id="PS50878"/>
    </source>
</evidence>
<keyword evidence="5" id="KW-1185">Reference proteome</keyword>
<dbReference type="InterPro" id="IPR043502">
    <property type="entry name" value="DNA/RNA_pol_sf"/>
</dbReference>
<dbReference type="HOGENOM" id="CLU_084015_0_0_1"/>
<evidence type="ECO:0000313" key="3">
    <source>
        <dbReference type="EMBL" id="ELT87263.1"/>
    </source>
</evidence>
<name>R7T3J4_CAPTE</name>
<dbReference type="InterPro" id="IPR000477">
    <property type="entry name" value="RT_dom"/>
</dbReference>
<organism evidence="3">
    <name type="scientific">Capitella teleta</name>
    <name type="common">Polychaete worm</name>
    <dbReference type="NCBI Taxonomy" id="283909"/>
    <lineage>
        <taxon>Eukaryota</taxon>
        <taxon>Metazoa</taxon>
        <taxon>Spiralia</taxon>
        <taxon>Lophotrochozoa</taxon>
        <taxon>Annelida</taxon>
        <taxon>Polychaeta</taxon>
        <taxon>Sedentaria</taxon>
        <taxon>Scolecida</taxon>
        <taxon>Capitellidae</taxon>
        <taxon>Capitella</taxon>
    </lineage>
</organism>
<dbReference type="Proteomes" id="UP000014760">
    <property type="component" value="Unassembled WGS sequence"/>
</dbReference>
<reference evidence="4" key="3">
    <citation type="submission" date="2015-06" db="UniProtKB">
        <authorList>
            <consortium name="EnsemblMetazoa"/>
        </authorList>
    </citation>
    <scope>IDENTIFICATION</scope>
</reference>